<keyword evidence="2" id="KW-1185">Reference proteome</keyword>
<evidence type="ECO:0000313" key="2">
    <source>
        <dbReference type="Proteomes" id="UP000789920"/>
    </source>
</evidence>
<proteinExistence type="predicted"/>
<sequence>VIVDKKAGGELVNQDMLKKSFVEKFSMNFACFDLAWELEKSVVAFGSPDF</sequence>
<gene>
    <name evidence="1" type="ORF">RPERSI_LOCUS35576</name>
</gene>
<name>A0ACA9SX04_9GLOM</name>
<feature type="non-terminal residue" evidence="1">
    <location>
        <position position="50"/>
    </location>
</feature>
<protein>
    <submittedName>
        <fullName evidence="1">6936_t:CDS:1</fullName>
    </submittedName>
</protein>
<evidence type="ECO:0000313" key="1">
    <source>
        <dbReference type="EMBL" id="CAG8849408.1"/>
    </source>
</evidence>
<accession>A0ACA9SX04</accession>
<feature type="non-terminal residue" evidence="1">
    <location>
        <position position="1"/>
    </location>
</feature>
<reference evidence="1" key="1">
    <citation type="submission" date="2021-06" db="EMBL/GenBank/DDBJ databases">
        <authorList>
            <person name="Kallberg Y."/>
            <person name="Tangrot J."/>
            <person name="Rosling A."/>
        </authorList>
    </citation>
    <scope>NUCLEOTIDE SEQUENCE</scope>
    <source>
        <strain evidence="1">MA461A</strain>
    </source>
</reference>
<organism evidence="1 2">
    <name type="scientific">Racocetra persica</name>
    <dbReference type="NCBI Taxonomy" id="160502"/>
    <lineage>
        <taxon>Eukaryota</taxon>
        <taxon>Fungi</taxon>
        <taxon>Fungi incertae sedis</taxon>
        <taxon>Mucoromycota</taxon>
        <taxon>Glomeromycotina</taxon>
        <taxon>Glomeromycetes</taxon>
        <taxon>Diversisporales</taxon>
        <taxon>Gigasporaceae</taxon>
        <taxon>Racocetra</taxon>
    </lineage>
</organism>
<dbReference type="EMBL" id="CAJVQC010165359">
    <property type="protein sequence ID" value="CAG8849408.1"/>
    <property type="molecule type" value="Genomic_DNA"/>
</dbReference>
<dbReference type="Proteomes" id="UP000789920">
    <property type="component" value="Unassembled WGS sequence"/>
</dbReference>
<comment type="caution">
    <text evidence="1">The sequence shown here is derived from an EMBL/GenBank/DDBJ whole genome shotgun (WGS) entry which is preliminary data.</text>
</comment>